<reference evidence="2" key="1">
    <citation type="submission" date="2020-11" db="EMBL/GenBank/DDBJ databases">
        <authorList>
            <person name="Tran Van P."/>
        </authorList>
    </citation>
    <scope>NUCLEOTIDE SEQUENCE</scope>
</reference>
<dbReference type="AlphaFoldDB" id="A0A7R9A556"/>
<protein>
    <recommendedName>
        <fullName evidence="1">ISXO2-like transposase domain-containing protein</fullName>
    </recommendedName>
</protein>
<evidence type="ECO:0000313" key="2">
    <source>
        <dbReference type="EMBL" id="CAD7246696.1"/>
    </source>
</evidence>
<feature type="domain" description="ISXO2-like transposase" evidence="1">
    <location>
        <begin position="69"/>
        <end position="143"/>
    </location>
</feature>
<dbReference type="Pfam" id="PF12762">
    <property type="entry name" value="DDE_Tnp_IS1595"/>
    <property type="match status" value="1"/>
</dbReference>
<dbReference type="PANTHER" id="PTHR47163:SF2">
    <property type="entry name" value="SI:DKEY-17M8.2"/>
    <property type="match status" value="1"/>
</dbReference>
<dbReference type="EMBL" id="LR900727">
    <property type="protein sequence ID" value="CAD7246696.1"/>
    <property type="molecule type" value="Genomic_DNA"/>
</dbReference>
<dbReference type="InterPro" id="IPR053164">
    <property type="entry name" value="IS1016-like_transposase"/>
</dbReference>
<accession>A0A7R9A556</accession>
<keyword evidence="3" id="KW-1185">Reference proteome</keyword>
<dbReference type="PANTHER" id="PTHR47163">
    <property type="entry name" value="DDE_TNP_IS1595 DOMAIN-CONTAINING PROTEIN"/>
    <property type="match status" value="1"/>
</dbReference>
<proteinExistence type="predicted"/>
<sequence>MEIRRDPDLHDFATLTANEEPTIAFARECHLLPQASLTQPPPCKYPGCPGRCSQGIRDGVEASTPEVSETRHFLVERRDRYTLLPIILKHIQPGTKIRSDEWGAYQELHRYEFTHEIVNHSQEFGDSVNGYVVTNLNFNSKRSRVEALVVAVTPIARPKESDLQGYTLPCHLMRTVMVVVVTPAREAYYTTSLQAIG</sequence>
<evidence type="ECO:0000313" key="3">
    <source>
        <dbReference type="Proteomes" id="UP000677054"/>
    </source>
</evidence>
<gene>
    <name evidence="2" type="ORF">DSTB1V02_LOCUS6542</name>
</gene>
<dbReference type="OrthoDB" id="10039643at2759"/>
<dbReference type="Proteomes" id="UP000677054">
    <property type="component" value="Unassembled WGS sequence"/>
</dbReference>
<dbReference type="EMBL" id="CAJPEV010001210">
    <property type="protein sequence ID" value="CAG0891376.1"/>
    <property type="molecule type" value="Genomic_DNA"/>
</dbReference>
<evidence type="ECO:0000259" key="1">
    <source>
        <dbReference type="Pfam" id="PF12762"/>
    </source>
</evidence>
<organism evidence="2">
    <name type="scientific">Darwinula stevensoni</name>
    <dbReference type="NCBI Taxonomy" id="69355"/>
    <lineage>
        <taxon>Eukaryota</taxon>
        <taxon>Metazoa</taxon>
        <taxon>Ecdysozoa</taxon>
        <taxon>Arthropoda</taxon>
        <taxon>Crustacea</taxon>
        <taxon>Oligostraca</taxon>
        <taxon>Ostracoda</taxon>
        <taxon>Podocopa</taxon>
        <taxon>Podocopida</taxon>
        <taxon>Darwinulocopina</taxon>
        <taxon>Darwinuloidea</taxon>
        <taxon>Darwinulidae</taxon>
        <taxon>Darwinula</taxon>
    </lineage>
</organism>
<dbReference type="InterPro" id="IPR024445">
    <property type="entry name" value="Tnp_ISXO2-like"/>
</dbReference>
<name>A0A7R9A556_9CRUS</name>